<gene>
    <name evidence="2" type="ORF">FBZ93_11177</name>
</gene>
<name>A0A560LBT3_9BRAD</name>
<dbReference type="Proteomes" id="UP000321304">
    <property type="component" value="Unassembled WGS sequence"/>
</dbReference>
<protein>
    <submittedName>
        <fullName evidence="2">Lecithin:cholesterol acyltransferase</fullName>
    </submittedName>
</protein>
<dbReference type="GO" id="GO:0008374">
    <property type="term" value="F:O-acyltransferase activity"/>
    <property type="evidence" value="ECO:0007669"/>
    <property type="project" value="InterPro"/>
</dbReference>
<accession>A0A560LBT3</accession>
<dbReference type="RefSeq" id="WP_146990097.1">
    <property type="nucleotide sequence ID" value="NZ_VITY01000011.1"/>
</dbReference>
<dbReference type="InterPro" id="IPR003386">
    <property type="entry name" value="LACT/PDAT_acylTrfase"/>
</dbReference>
<reference evidence="2 3" key="1">
    <citation type="submission" date="2019-06" db="EMBL/GenBank/DDBJ databases">
        <title>Genomic Encyclopedia of Type Strains, Phase IV (KMG-V): Genome sequencing to study the core and pangenomes of soil and plant-associated prokaryotes.</title>
        <authorList>
            <person name="Whitman W."/>
        </authorList>
    </citation>
    <scope>NUCLEOTIDE SEQUENCE [LARGE SCALE GENOMIC DNA]</scope>
    <source>
        <strain evidence="2 3">BR 10355</strain>
    </source>
</reference>
<dbReference type="SUPFAM" id="SSF53474">
    <property type="entry name" value="alpha/beta-Hydrolases"/>
    <property type="match status" value="1"/>
</dbReference>
<keyword evidence="1" id="KW-0732">Signal</keyword>
<proteinExistence type="predicted"/>
<dbReference type="Gene3D" id="3.40.50.1820">
    <property type="entry name" value="alpha/beta hydrolase"/>
    <property type="match status" value="1"/>
</dbReference>
<evidence type="ECO:0000313" key="2">
    <source>
        <dbReference type="EMBL" id="TWB93038.1"/>
    </source>
</evidence>
<keyword evidence="3" id="KW-1185">Reference proteome</keyword>
<keyword evidence="2" id="KW-0808">Transferase</keyword>
<dbReference type="OrthoDB" id="869379at2"/>
<keyword evidence="2" id="KW-0012">Acyltransferase</keyword>
<comment type="caution">
    <text evidence="2">The sequence shown here is derived from an EMBL/GenBank/DDBJ whole genome shotgun (WGS) entry which is preliminary data.</text>
</comment>
<dbReference type="PANTHER" id="PTHR11440">
    <property type="entry name" value="LECITHIN-CHOLESTEROL ACYLTRANSFERASE-RELATED"/>
    <property type="match status" value="1"/>
</dbReference>
<feature type="chain" id="PRO_5022116427" evidence="1">
    <location>
        <begin position="26"/>
        <end position="498"/>
    </location>
</feature>
<dbReference type="Pfam" id="PF02450">
    <property type="entry name" value="LCAT"/>
    <property type="match status" value="1"/>
</dbReference>
<dbReference type="GO" id="GO:0006629">
    <property type="term" value="P:lipid metabolic process"/>
    <property type="evidence" value="ECO:0007669"/>
    <property type="project" value="InterPro"/>
</dbReference>
<dbReference type="AlphaFoldDB" id="A0A560LBT3"/>
<dbReference type="EMBL" id="VITY01000011">
    <property type="protein sequence ID" value="TWB93038.1"/>
    <property type="molecule type" value="Genomic_DNA"/>
</dbReference>
<feature type="signal peptide" evidence="1">
    <location>
        <begin position="1"/>
        <end position="25"/>
    </location>
</feature>
<sequence length="498" mass="53840">MFVLRLYRLAFISLFAFGIASTSKADGPQRPLVFIPGILGSELSDGSGNVVWGNRNSLSNYAGLDLAPNSNGKGLKASGLVSSINVLGPFWTIHQYDDLLGLLKDLGFEDGKTLFRFPYDWRLSNFETAKRLDAFVSGTPALRDGNFDIVAHSMGGLVTRIWMAEHGGAGKVHKAIYLGTPFLGSMNSLDTISNGWGAFANLVAGGLPTIRRVTLSFPSIYELFPAYPNCCREGTKAKFSAFDILDANNWKGGWLPDEYRPGGSRRQVLADGLASARRLSSIVSKPPAVQEIKVTGDILDTKLWLYTADRTSSPDNWTFTSSRGDGTVPIWSAAATFKNLEGTDPSFVEHSTIFADKYVRSRIARELVPGIAPPVAAATLGEVMTSDGVRHLSKVRARIEPPIVAPGKDTEVLVELTFEESTAIGAVSPVVEIVRDAAVEKIAISDATSAEDLKNHRLSYRGVLTAPAKEDTFEVRLTIADQGTTSLYLMVAEGTSKK</sequence>
<evidence type="ECO:0000256" key="1">
    <source>
        <dbReference type="SAM" id="SignalP"/>
    </source>
</evidence>
<dbReference type="InterPro" id="IPR029058">
    <property type="entry name" value="AB_hydrolase_fold"/>
</dbReference>
<organism evidence="2 3">
    <name type="scientific">Bradyrhizobium macuxiense</name>
    <dbReference type="NCBI Taxonomy" id="1755647"/>
    <lineage>
        <taxon>Bacteria</taxon>
        <taxon>Pseudomonadati</taxon>
        <taxon>Pseudomonadota</taxon>
        <taxon>Alphaproteobacteria</taxon>
        <taxon>Hyphomicrobiales</taxon>
        <taxon>Nitrobacteraceae</taxon>
        <taxon>Bradyrhizobium</taxon>
    </lineage>
</organism>
<evidence type="ECO:0000313" key="3">
    <source>
        <dbReference type="Proteomes" id="UP000321304"/>
    </source>
</evidence>